<dbReference type="PROSITE" id="PS50850">
    <property type="entry name" value="MFS"/>
    <property type="match status" value="1"/>
</dbReference>
<evidence type="ECO:0000256" key="2">
    <source>
        <dbReference type="ARBA" id="ARBA00022692"/>
    </source>
</evidence>
<feature type="compositionally biased region" description="Basic and acidic residues" evidence="5">
    <location>
        <begin position="467"/>
        <end position="491"/>
    </location>
</feature>
<feature type="transmembrane region" description="Helical" evidence="6">
    <location>
        <begin position="168"/>
        <end position="189"/>
    </location>
</feature>
<evidence type="ECO:0000256" key="5">
    <source>
        <dbReference type="SAM" id="MobiDB-lite"/>
    </source>
</evidence>
<dbReference type="InterPro" id="IPR011701">
    <property type="entry name" value="MFS"/>
</dbReference>
<dbReference type="Gene3D" id="1.20.1250.20">
    <property type="entry name" value="MFS general substrate transporter like domains"/>
    <property type="match status" value="1"/>
</dbReference>
<feature type="transmembrane region" description="Helical" evidence="6">
    <location>
        <begin position="331"/>
        <end position="354"/>
    </location>
</feature>
<dbReference type="Proteomes" id="UP001595765">
    <property type="component" value="Unassembled WGS sequence"/>
</dbReference>
<keyword evidence="4 6" id="KW-0472">Membrane</keyword>
<dbReference type="PANTHER" id="PTHR23501:SF1">
    <property type="entry name" value="TRANSPORT PROTEIN HSRA-RELATED"/>
    <property type="match status" value="1"/>
</dbReference>
<feature type="transmembrane region" description="Helical" evidence="6">
    <location>
        <begin position="82"/>
        <end position="101"/>
    </location>
</feature>
<protein>
    <submittedName>
        <fullName evidence="8">MFS transporter</fullName>
    </submittedName>
</protein>
<comment type="subcellular location">
    <subcellularLocation>
        <location evidence="1">Cell membrane</location>
        <topology evidence="1">Multi-pass membrane protein</topology>
    </subcellularLocation>
</comment>
<sequence length="491" mass="51091">MSETVPQPLDARQRAVALLVAGCFFMENLDGTIVSTAAPRMGASLGVSATAIGLVITAYLLTVAVLIPLSGWLTARYGARRVFLCAIALFTLASLACAAASNLGELVALRVVQGAGGAMMVPVGRLMAMSGVAKPDLPRIVSYIVWPALLAPVIAPLLGGVITTYASWRWLFLINIPLGALAFTVAWRLIEGGPVAGVRALDWPGVLWTSVGLGALTYTGHLLSQDGGSWPVTAAFATASALMLGMAVRHLRRADHPLIDLGTLRVRSFRASVSGGSSFWVAVSTVPFLLPLLFQEVFGWSAVASGTLVLFVFVGNIGIKPATGYIFGRFGYRSPLVASGLTLAGTMVACAFLTADTPRWLIAALAVLSGAARSLGLTGYSTLAFADIPQDRMRDANTLNATANQMAAGLGVAAATVAVRLGAPLTHALLGRTSPALSYGAAFCLLAPAALAATAGAARLHPGTGDSLRRRTDGPTRERARTRPRDRTRTT</sequence>
<dbReference type="InterPro" id="IPR020846">
    <property type="entry name" value="MFS_dom"/>
</dbReference>
<keyword evidence="3 6" id="KW-1133">Transmembrane helix</keyword>
<evidence type="ECO:0000256" key="3">
    <source>
        <dbReference type="ARBA" id="ARBA00022989"/>
    </source>
</evidence>
<feature type="transmembrane region" description="Helical" evidence="6">
    <location>
        <begin position="360"/>
        <end position="386"/>
    </location>
</feature>
<organism evidence="8 9">
    <name type="scientific">Streptomyces polygonati</name>
    <dbReference type="NCBI Taxonomy" id="1617087"/>
    <lineage>
        <taxon>Bacteria</taxon>
        <taxon>Bacillati</taxon>
        <taxon>Actinomycetota</taxon>
        <taxon>Actinomycetes</taxon>
        <taxon>Kitasatosporales</taxon>
        <taxon>Streptomycetaceae</taxon>
        <taxon>Streptomyces</taxon>
    </lineage>
</organism>
<dbReference type="SUPFAM" id="SSF103473">
    <property type="entry name" value="MFS general substrate transporter"/>
    <property type="match status" value="1"/>
</dbReference>
<feature type="transmembrane region" description="Helical" evidence="6">
    <location>
        <begin position="269"/>
        <end position="294"/>
    </location>
</feature>
<feature type="transmembrane region" description="Helical" evidence="6">
    <location>
        <begin position="300"/>
        <end position="319"/>
    </location>
</feature>
<evidence type="ECO:0000256" key="1">
    <source>
        <dbReference type="ARBA" id="ARBA00004651"/>
    </source>
</evidence>
<feature type="transmembrane region" description="Helical" evidence="6">
    <location>
        <begin position="229"/>
        <end position="248"/>
    </location>
</feature>
<dbReference type="InterPro" id="IPR036259">
    <property type="entry name" value="MFS_trans_sf"/>
</dbReference>
<feature type="transmembrane region" description="Helical" evidence="6">
    <location>
        <begin position="407"/>
        <end position="430"/>
    </location>
</feature>
<dbReference type="RefSeq" id="WP_386432007.1">
    <property type="nucleotide sequence ID" value="NZ_JBHSBB010000014.1"/>
</dbReference>
<feature type="transmembrane region" description="Helical" evidence="6">
    <location>
        <begin position="140"/>
        <end position="162"/>
    </location>
</feature>
<evidence type="ECO:0000259" key="7">
    <source>
        <dbReference type="PROSITE" id="PS50850"/>
    </source>
</evidence>
<dbReference type="Pfam" id="PF07690">
    <property type="entry name" value="MFS_1"/>
    <property type="match status" value="1"/>
</dbReference>
<proteinExistence type="predicted"/>
<accession>A0ABV8HVD9</accession>
<gene>
    <name evidence="8" type="ORF">ACFO3J_22530</name>
</gene>
<evidence type="ECO:0000313" key="9">
    <source>
        <dbReference type="Proteomes" id="UP001595765"/>
    </source>
</evidence>
<evidence type="ECO:0000256" key="6">
    <source>
        <dbReference type="SAM" id="Phobius"/>
    </source>
</evidence>
<dbReference type="Gene3D" id="1.20.1720.10">
    <property type="entry name" value="Multidrug resistance protein D"/>
    <property type="match status" value="1"/>
</dbReference>
<evidence type="ECO:0000256" key="4">
    <source>
        <dbReference type="ARBA" id="ARBA00023136"/>
    </source>
</evidence>
<reference evidence="9" key="1">
    <citation type="journal article" date="2019" name="Int. J. Syst. Evol. Microbiol.">
        <title>The Global Catalogue of Microorganisms (GCM) 10K type strain sequencing project: providing services to taxonomists for standard genome sequencing and annotation.</title>
        <authorList>
            <consortium name="The Broad Institute Genomics Platform"/>
            <consortium name="The Broad Institute Genome Sequencing Center for Infectious Disease"/>
            <person name="Wu L."/>
            <person name="Ma J."/>
        </authorList>
    </citation>
    <scope>NUCLEOTIDE SEQUENCE [LARGE SCALE GENOMIC DNA]</scope>
    <source>
        <strain evidence="9">CGMCC 4.7237</strain>
    </source>
</reference>
<keyword evidence="2 6" id="KW-0812">Transmembrane</keyword>
<feature type="domain" description="Major facilitator superfamily (MFS) profile" evidence="7">
    <location>
        <begin position="16"/>
        <end position="465"/>
    </location>
</feature>
<comment type="caution">
    <text evidence="8">The sequence shown here is derived from an EMBL/GenBank/DDBJ whole genome shotgun (WGS) entry which is preliminary data.</text>
</comment>
<dbReference type="PANTHER" id="PTHR23501">
    <property type="entry name" value="MAJOR FACILITATOR SUPERFAMILY"/>
    <property type="match status" value="1"/>
</dbReference>
<feature type="region of interest" description="Disordered" evidence="5">
    <location>
        <begin position="461"/>
        <end position="491"/>
    </location>
</feature>
<dbReference type="EMBL" id="JBHSBB010000014">
    <property type="protein sequence ID" value="MFC4034229.1"/>
    <property type="molecule type" value="Genomic_DNA"/>
</dbReference>
<name>A0ABV8HVD9_9ACTN</name>
<feature type="transmembrane region" description="Helical" evidence="6">
    <location>
        <begin position="436"/>
        <end position="460"/>
    </location>
</feature>
<feature type="transmembrane region" description="Helical" evidence="6">
    <location>
        <begin position="49"/>
        <end position="70"/>
    </location>
</feature>
<keyword evidence="9" id="KW-1185">Reference proteome</keyword>
<evidence type="ECO:0000313" key="8">
    <source>
        <dbReference type="EMBL" id="MFC4034229.1"/>
    </source>
</evidence>